<sequence length="109" mass="11507">MEFIILLIIILAVLVLPLKMAAAMMGARNTGAFYCLFALLLAVFIQRIVGSMIPGVTEEWGLLIAIPLAAIAYMLVLGTGFLKAIVIALVQGLITIGAVLLLGGYFASI</sequence>
<feature type="transmembrane region" description="Helical" evidence="1">
    <location>
        <begin position="61"/>
        <end position="78"/>
    </location>
</feature>
<dbReference type="EMBL" id="CP014143">
    <property type="protein sequence ID" value="AOS96600.1"/>
    <property type="molecule type" value="Genomic_DNA"/>
</dbReference>
<reference evidence="3" key="1">
    <citation type="submission" date="2016-01" db="EMBL/GenBank/DDBJ databases">
        <title>Complete genome sequence of Microbulbifer sp. CCB-MM1, a halophile isolated from Matang Mangrove Forest, Perak.</title>
        <authorList>
            <person name="Moh T.H."/>
            <person name="Dinesh B."/>
            <person name="Lau N.-S."/>
            <person name="Go F."/>
            <person name="Alexander Chong S.-C."/>
        </authorList>
    </citation>
    <scope>NUCLEOTIDE SEQUENCE [LARGE SCALE GENOMIC DNA]</scope>
    <source>
        <strain evidence="3">CCB-MM1</strain>
    </source>
</reference>
<evidence type="ECO:0000313" key="3">
    <source>
        <dbReference type="Proteomes" id="UP000095672"/>
    </source>
</evidence>
<dbReference type="Proteomes" id="UP000095672">
    <property type="component" value="Chromosome"/>
</dbReference>
<protein>
    <submittedName>
        <fullName evidence="2">Uncharacterized protein</fullName>
    </submittedName>
</protein>
<keyword evidence="3" id="KW-1185">Reference proteome</keyword>
<proteinExistence type="predicted"/>
<evidence type="ECO:0000313" key="2">
    <source>
        <dbReference type="EMBL" id="AOS96600.1"/>
    </source>
</evidence>
<keyword evidence="1" id="KW-1133">Transmembrane helix</keyword>
<dbReference type="RefSeq" id="WP_069946720.1">
    <property type="nucleotide sequence ID" value="NZ_CP014143.1"/>
</dbReference>
<dbReference type="OrthoDB" id="6198785at2"/>
<keyword evidence="1" id="KW-0472">Membrane</keyword>
<dbReference type="KEGG" id="micc:AUP74_01138"/>
<dbReference type="STRING" id="1769779.AUP74_01138"/>
<accession>A0A1C9W638</accession>
<keyword evidence="1" id="KW-0812">Transmembrane</keyword>
<feature type="transmembrane region" description="Helical" evidence="1">
    <location>
        <begin position="84"/>
        <end position="107"/>
    </location>
</feature>
<dbReference type="AlphaFoldDB" id="A0A1C9W638"/>
<name>A0A1C9W638_9GAMM</name>
<dbReference type="PATRIC" id="fig|1769779.3.peg.1159"/>
<feature type="transmembrane region" description="Helical" evidence="1">
    <location>
        <begin position="31"/>
        <end position="49"/>
    </location>
</feature>
<gene>
    <name evidence="2" type="ORF">AUP74_01138</name>
</gene>
<evidence type="ECO:0000256" key="1">
    <source>
        <dbReference type="SAM" id="Phobius"/>
    </source>
</evidence>
<organism evidence="2 3">
    <name type="scientific">Microbulbifer aggregans</name>
    <dbReference type="NCBI Taxonomy" id="1769779"/>
    <lineage>
        <taxon>Bacteria</taxon>
        <taxon>Pseudomonadati</taxon>
        <taxon>Pseudomonadota</taxon>
        <taxon>Gammaproteobacteria</taxon>
        <taxon>Cellvibrionales</taxon>
        <taxon>Microbulbiferaceae</taxon>
        <taxon>Microbulbifer</taxon>
    </lineage>
</organism>